<dbReference type="PANTHER" id="PTHR43211:SF1">
    <property type="entry name" value="BLL6422 PROTEIN"/>
    <property type="match status" value="1"/>
</dbReference>
<evidence type="ECO:0000313" key="4">
    <source>
        <dbReference type="EMBL" id="SPO62099.1"/>
    </source>
</evidence>
<accession>A0AAQ1SUK0</accession>
<dbReference type="PANTHER" id="PTHR43211">
    <property type="entry name" value="FUMARYLACETOACETATE HYDROLASE"/>
    <property type="match status" value="1"/>
</dbReference>
<dbReference type="Proteomes" id="UP000294335">
    <property type="component" value="Unassembled WGS sequence"/>
</dbReference>
<dbReference type="SUPFAM" id="SSF56529">
    <property type="entry name" value="FAH"/>
    <property type="match status" value="1"/>
</dbReference>
<comment type="similarity">
    <text evidence="1">Belongs to the hydratase/decarboxylase family.</text>
</comment>
<sequence>MKLASLKSGGRDGTLVVVDRRLERAVRVPHIATTLQQALERWSEVAAPLALVTQELEAGVRADAFAFDTLQAASPLPRAYQFLDGSVYLHHMEKARKARGAAMPPNYKTDPLMYQGLSDAFCGPHDPLLLPDESLELDYEAEIAIVTDEVPMGTTVEQASSYIRLVMLLNDYTLRALTRTELPKGFGFLQAKPTSAFSPVAVTPDELGAAFDGERFTLRVRSSVNGQRMGEPDAGRDMFFTYPQLIAHAARTRTLSAGTIIGAGSISNQDESVGFGCIAEARIHEQGVHGAPRTPWLRFGDRVCIEAFDVTGASVFGAINQVIEKGVRSK</sequence>
<dbReference type="InterPro" id="IPR036663">
    <property type="entry name" value="Fumarylacetoacetase_C_sf"/>
</dbReference>
<evidence type="ECO:0000256" key="1">
    <source>
        <dbReference type="ARBA" id="ARBA00010715"/>
    </source>
</evidence>
<feature type="domain" description="Fumarylacetoacetase N-terminal" evidence="3">
    <location>
        <begin position="1"/>
        <end position="78"/>
    </location>
</feature>
<dbReference type="EMBL" id="OPYN01000164">
    <property type="protein sequence ID" value="SPO62099.1"/>
    <property type="molecule type" value="Genomic_DNA"/>
</dbReference>
<name>A0AAQ1SUK0_9PSED</name>
<dbReference type="GO" id="GO:0003824">
    <property type="term" value="F:catalytic activity"/>
    <property type="evidence" value="ECO:0007669"/>
    <property type="project" value="InterPro"/>
</dbReference>
<evidence type="ECO:0000259" key="2">
    <source>
        <dbReference type="Pfam" id="PF01557"/>
    </source>
</evidence>
<reference evidence="4 5" key="1">
    <citation type="submission" date="2018-02" db="EMBL/GenBank/DDBJ databases">
        <authorList>
            <person name="Dubost A."/>
        </authorList>
    </citation>
    <scope>NUCLEOTIDE SEQUENCE [LARGE SCALE GENOMIC DNA]</scope>
    <source>
        <strain evidence="5">JV551A3</strain>
    </source>
</reference>
<comment type="caution">
    <text evidence="4">The sequence shown here is derived from an EMBL/GenBank/DDBJ whole genome shotgun (WGS) entry which is preliminary data.</text>
</comment>
<dbReference type="RefSeq" id="WP_133971246.1">
    <property type="nucleotide sequence ID" value="NZ_OPYN01000164.1"/>
</dbReference>
<proteinExistence type="inferred from homology"/>
<evidence type="ECO:0000313" key="5">
    <source>
        <dbReference type="Proteomes" id="UP000294335"/>
    </source>
</evidence>
<dbReference type="InterPro" id="IPR041072">
    <property type="entry name" value="FAA_hydro_N"/>
</dbReference>
<dbReference type="Gene3D" id="3.90.850.10">
    <property type="entry name" value="Fumarylacetoacetase-like, C-terminal domain"/>
    <property type="match status" value="1"/>
</dbReference>
<organism evidence="4 5">
    <name type="scientific">Pseudomonas inefficax</name>
    <dbReference type="NCBI Taxonomy" id="2078786"/>
    <lineage>
        <taxon>Bacteria</taxon>
        <taxon>Pseudomonadati</taxon>
        <taxon>Pseudomonadota</taxon>
        <taxon>Gammaproteobacteria</taxon>
        <taxon>Pseudomonadales</taxon>
        <taxon>Pseudomonadaceae</taxon>
        <taxon>Pseudomonas</taxon>
    </lineage>
</organism>
<gene>
    <name evidence="4" type="ORF">JV551A3_V1_1640175</name>
</gene>
<dbReference type="InterPro" id="IPR011234">
    <property type="entry name" value="Fumarylacetoacetase-like_C"/>
</dbReference>
<protein>
    <submittedName>
        <fullName evidence="4">2-keto-4-pentenoate hydratase/2-oxohepta-3-ene-1,7-dioic acid hydratase (Catechol pathway)</fullName>
    </submittedName>
</protein>
<dbReference type="AlphaFoldDB" id="A0AAQ1SUK0"/>
<keyword evidence="5" id="KW-1185">Reference proteome</keyword>
<feature type="domain" description="Fumarylacetoacetase-like C-terminal" evidence="2">
    <location>
        <begin position="84"/>
        <end position="307"/>
    </location>
</feature>
<dbReference type="Pfam" id="PF18288">
    <property type="entry name" value="FAA_hydro_N_2"/>
    <property type="match status" value="1"/>
</dbReference>
<dbReference type="Pfam" id="PF01557">
    <property type="entry name" value="FAA_hydrolase"/>
    <property type="match status" value="1"/>
</dbReference>
<evidence type="ECO:0000259" key="3">
    <source>
        <dbReference type="Pfam" id="PF18288"/>
    </source>
</evidence>